<evidence type="ECO:0000256" key="2">
    <source>
        <dbReference type="ARBA" id="ARBA00022491"/>
    </source>
</evidence>
<evidence type="ECO:0000256" key="1">
    <source>
        <dbReference type="ARBA" id="ARBA00022490"/>
    </source>
</evidence>
<dbReference type="GO" id="GO:0005829">
    <property type="term" value="C:cytosol"/>
    <property type="evidence" value="ECO:0007669"/>
    <property type="project" value="TreeGrafter"/>
</dbReference>
<keyword evidence="1 5" id="KW-0963">Cytoplasm</keyword>
<protein>
    <recommendedName>
        <fullName evidence="5">Translational regulator CsrA</fullName>
    </recommendedName>
</protein>
<dbReference type="GO" id="GO:1902208">
    <property type="term" value="P:regulation of bacterial-type flagellum assembly"/>
    <property type="evidence" value="ECO:0007669"/>
    <property type="project" value="UniProtKB-UniRule"/>
</dbReference>
<dbReference type="NCBIfam" id="TIGR00202">
    <property type="entry name" value="csrA"/>
    <property type="match status" value="1"/>
</dbReference>
<proteinExistence type="inferred from homology"/>
<evidence type="ECO:0000256" key="5">
    <source>
        <dbReference type="HAMAP-Rule" id="MF_00167"/>
    </source>
</evidence>
<dbReference type="EMBL" id="DSVQ01000012">
    <property type="protein sequence ID" value="HGT39028.1"/>
    <property type="molecule type" value="Genomic_DNA"/>
</dbReference>
<comment type="subunit">
    <text evidence="5">Homodimer; the beta-strands of each monomer intercalate to form a hydrophobic core, while the alpha-helices form wings that extend away from the core.</text>
</comment>
<dbReference type="Pfam" id="PF02599">
    <property type="entry name" value="CsrA"/>
    <property type="match status" value="1"/>
</dbReference>
<feature type="region of interest" description="Disordered" evidence="6">
    <location>
        <begin position="53"/>
        <end position="74"/>
    </location>
</feature>
<sequence>MLVLSRKKNESIVVDDAIVITVVEIRGDKVRLGIEAPREVPIHRSEVYAAIHREPNPSSAPEQPQATDEPVSQS</sequence>
<evidence type="ECO:0000256" key="4">
    <source>
        <dbReference type="ARBA" id="ARBA00022884"/>
    </source>
</evidence>
<gene>
    <name evidence="5 7" type="primary">csrA</name>
    <name evidence="7" type="ORF">ENS64_07155</name>
</gene>
<dbReference type="PANTHER" id="PTHR34984:SF1">
    <property type="entry name" value="CARBON STORAGE REGULATOR"/>
    <property type="match status" value="1"/>
</dbReference>
<dbReference type="SUPFAM" id="SSF117130">
    <property type="entry name" value="CsrA-like"/>
    <property type="match status" value="1"/>
</dbReference>
<dbReference type="GO" id="GO:0006109">
    <property type="term" value="P:regulation of carbohydrate metabolic process"/>
    <property type="evidence" value="ECO:0007669"/>
    <property type="project" value="InterPro"/>
</dbReference>
<dbReference type="GO" id="GO:0044781">
    <property type="term" value="P:bacterial-type flagellum organization"/>
    <property type="evidence" value="ECO:0007669"/>
    <property type="project" value="UniProtKB-KW"/>
</dbReference>
<dbReference type="GO" id="GO:0045947">
    <property type="term" value="P:negative regulation of translational initiation"/>
    <property type="evidence" value="ECO:0007669"/>
    <property type="project" value="UniProtKB-UniRule"/>
</dbReference>
<keyword evidence="2 5" id="KW-0678">Repressor</keyword>
<evidence type="ECO:0000256" key="6">
    <source>
        <dbReference type="SAM" id="MobiDB-lite"/>
    </source>
</evidence>
<dbReference type="GO" id="GO:0006402">
    <property type="term" value="P:mRNA catabolic process"/>
    <property type="evidence" value="ECO:0007669"/>
    <property type="project" value="InterPro"/>
</dbReference>
<comment type="caution">
    <text evidence="7">The sequence shown here is derived from an EMBL/GenBank/DDBJ whole genome shotgun (WGS) entry which is preliminary data.</text>
</comment>
<name>A0A7C4QQM5_9PLAN</name>
<dbReference type="Gene3D" id="2.60.40.4380">
    <property type="entry name" value="Translational regulator CsrA"/>
    <property type="match status" value="1"/>
</dbReference>
<dbReference type="PANTHER" id="PTHR34984">
    <property type="entry name" value="CARBON STORAGE REGULATOR"/>
    <property type="match status" value="1"/>
</dbReference>
<keyword evidence="3 5" id="KW-0810">Translation regulation</keyword>
<dbReference type="InterPro" id="IPR003751">
    <property type="entry name" value="CsrA"/>
</dbReference>
<dbReference type="InterPro" id="IPR036107">
    <property type="entry name" value="CsrA_sf"/>
</dbReference>
<feature type="compositionally biased region" description="Polar residues" evidence="6">
    <location>
        <begin position="56"/>
        <end position="74"/>
    </location>
</feature>
<comment type="subcellular location">
    <subcellularLocation>
        <location evidence="5">Cytoplasm</location>
    </subcellularLocation>
</comment>
<reference evidence="7" key="1">
    <citation type="journal article" date="2020" name="mSystems">
        <title>Genome- and Community-Level Interaction Insights into Carbon Utilization and Element Cycling Functions of Hydrothermarchaeota in Hydrothermal Sediment.</title>
        <authorList>
            <person name="Zhou Z."/>
            <person name="Liu Y."/>
            <person name="Xu W."/>
            <person name="Pan J."/>
            <person name="Luo Z.H."/>
            <person name="Li M."/>
        </authorList>
    </citation>
    <scope>NUCLEOTIDE SEQUENCE [LARGE SCALE GENOMIC DNA]</scope>
    <source>
        <strain evidence="7">SpSt-508</strain>
    </source>
</reference>
<keyword evidence="4 5" id="KW-0694">RNA-binding</keyword>
<keyword evidence="5" id="KW-1005">Bacterial flagellum biogenesis</keyword>
<evidence type="ECO:0000256" key="3">
    <source>
        <dbReference type="ARBA" id="ARBA00022845"/>
    </source>
</evidence>
<dbReference type="NCBIfam" id="NF002469">
    <property type="entry name" value="PRK01712.1"/>
    <property type="match status" value="1"/>
</dbReference>
<comment type="similarity">
    <text evidence="5">Belongs to the CsrA/RsmA family.</text>
</comment>
<evidence type="ECO:0000313" key="7">
    <source>
        <dbReference type="EMBL" id="HGT39028.1"/>
    </source>
</evidence>
<accession>A0A7C4QQM5</accession>
<dbReference type="HAMAP" id="MF_00167">
    <property type="entry name" value="CsrA"/>
    <property type="match status" value="1"/>
</dbReference>
<dbReference type="GO" id="GO:0048027">
    <property type="term" value="F:mRNA 5'-UTR binding"/>
    <property type="evidence" value="ECO:0007669"/>
    <property type="project" value="UniProtKB-UniRule"/>
</dbReference>
<dbReference type="FunFam" id="2.60.40.4380:FF:000002">
    <property type="entry name" value="Translational regulator CsrA"/>
    <property type="match status" value="1"/>
</dbReference>
<organism evidence="7">
    <name type="scientific">Schlesneria paludicola</name>
    <dbReference type="NCBI Taxonomy" id="360056"/>
    <lineage>
        <taxon>Bacteria</taxon>
        <taxon>Pseudomonadati</taxon>
        <taxon>Planctomycetota</taxon>
        <taxon>Planctomycetia</taxon>
        <taxon>Planctomycetales</taxon>
        <taxon>Planctomycetaceae</taxon>
        <taxon>Schlesneria</taxon>
    </lineage>
</organism>
<dbReference type="AlphaFoldDB" id="A0A7C4QQM5"/>
<comment type="function">
    <text evidence="5">A translational regulator that binds mRNA to regulate translation initiation and/or mRNA stability. Usually binds in the 5'-UTR at or near the Shine-Dalgarno sequence preventing ribosome-binding, thus repressing translation. Its main target seems to be the major flagellin gene, while its function is anatagonized by FliW.</text>
</comment>